<sequence>MPFIVIDTTNDYNPINKRQFATEGEAETAATQELQSNPRVVLSTAKVIKVFKAEVTVTAQAPDEVEPEASPEEATE</sequence>
<reference evidence="1 2" key="1">
    <citation type="submission" date="2015-02" db="EMBL/GenBank/DDBJ databases">
        <title>Complete Genome Sequencing of Pseudomonas putida S13.1.2.</title>
        <authorList>
            <person name="Chong T.M."/>
            <person name="Chan K.G."/>
            <person name="Dessaux Y."/>
        </authorList>
    </citation>
    <scope>NUCLEOTIDE SEQUENCE [LARGE SCALE GENOMIC DNA]</scope>
    <source>
        <strain evidence="1 2">S13.1.2</strain>
    </source>
</reference>
<proteinExistence type="predicted"/>
<name>A0AAU8RW12_PSEPU</name>
<gene>
    <name evidence="1" type="ORF">N805_06450</name>
</gene>
<evidence type="ECO:0008006" key="3">
    <source>
        <dbReference type="Google" id="ProtNLM"/>
    </source>
</evidence>
<dbReference type="AlphaFoldDB" id="A0AAU8RW12"/>
<dbReference type="EMBL" id="CP010979">
    <property type="protein sequence ID" value="AJQ46887.1"/>
    <property type="molecule type" value="Genomic_DNA"/>
</dbReference>
<accession>A0AAU8RW12</accession>
<organism evidence="1 2">
    <name type="scientific">Pseudomonas putida S13.1.2</name>
    <dbReference type="NCBI Taxonomy" id="1384061"/>
    <lineage>
        <taxon>Bacteria</taxon>
        <taxon>Pseudomonadati</taxon>
        <taxon>Pseudomonadota</taxon>
        <taxon>Gammaproteobacteria</taxon>
        <taxon>Pseudomonadales</taxon>
        <taxon>Pseudomonadaceae</taxon>
        <taxon>Pseudomonas</taxon>
    </lineage>
</organism>
<dbReference type="Proteomes" id="UP000033260">
    <property type="component" value="Chromosome"/>
</dbReference>
<protein>
    <recommendedName>
        <fullName evidence="3">Prophage PssSM-02</fullName>
    </recommendedName>
</protein>
<evidence type="ECO:0000313" key="2">
    <source>
        <dbReference type="Proteomes" id="UP000033260"/>
    </source>
</evidence>
<dbReference type="RefSeq" id="WP_019471638.1">
    <property type="nucleotide sequence ID" value="NZ_CP010979.1"/>
</dbReference>
<evidence type="ECO:0000313" key="1">
    <source>
        <dbReference type="EMBL" id="AJQ46887.1"/>
    </source>
</evidence>